<dbReference type="STRING" id="1503054.WT74_28050"/>
<dbReference type="Proteomes" id="UP000473470">
    <property type="component" value="Unassembled WGS sequence"/>
</dbReference>
<name>A0A107U1U5_9BURK</name>
<evidence type="ECO:0000313" key="5">
    <source>
        <dbReference type="Proteomes" id="UP000473470"/>
    </source>
</evidence>
<dbReference type="RefSeq" id="WP_059883817.1">
    <property type="nucleotide sequence ID" value="NZ_CABVPM010000032.1"/>
</dbReference>
<reference evidence="3 4" key="1">
    <citation type="submission" date="2015-11" db="EMBL/GenBank/DDBJ databases">
        <title>Expanding the genomic diversity of Burkholderia species for the development of highly accurate diagnostics.</title>
        <authorList>
            <person name="Sahl J."/>
            <person name="Keim P."/>
            <person name="Wagner D."/>
        </authorList>
    </citation>
    <scope>NUCLEOTIDE SEQUENCE [LARGE SCALE GENOMIC DNA]</scope>
    <source>
        <strain evidence="3 4">MSMB1960WGS</strain>
    </source>
</reference>
<evidence type="ECO:0000313" key="2">
    <source>
        <dbReference type="EMBL" id="KAB0638317.1"/>
    </source>
</evidence>
<sequence>MSPAQAGGAPDVSPICTSVFQDTSENSLLSRGSHCQKSEAFDRVLIGDDNSETGRVRIEAYTYSDNPLNQLSWQIRFRFRTTTLSGNGGGLQIKPVIECGSQCTVSPSAGVGLMPGGLSNETIVTITPNMKEGNPLYVRPYVEYRIVKTGDSFENGSSLTSHSGMSYVPDLRCDVDFAKSGTQGCVYSKAPAVMRSVKTDNPDVDESAKHIKEAQAQGLPGNFVPRDDGTILPGSDSRALTRTRDATLRASNRTTSKEQCIAKYGQVTGQCTFTGDSNETPSGCDCDEYPFAATHQGAASGRFSVRRIDPSDNRRAGAFLGDFFRAQRVLDGDEFYVDVEPGGASPASKRH</sequence>
<organism evidence="3">
    <name type="scientific">Burkholderia stagnalis</name>
    <dbReference type="NCBI Taxonomy" id="1503054"/>
    <lineage>
        <taxon>Bacteria</taxon>
        <taxon>Pseudomonadati</taxon>
        <taxon>Pseudomonadota</taxon>
        <taxon>Betaproteobacteria</taxon>
        <taxon>Burkholderiales</taxon>
        <taxon>Burkholderiaceae</taxon>
        <taxon>Burkholderia</taxon>
        <taxon>Burkholderia cepacia complex</taxon>
    </lineage>
</organism>
<protein>
    <recommendedName>
        <fullName evidence="1">Deoxyribonuclease NucA/NucB domain-containing protein</fullName>
    </recommendedName>
</protein>
<gene>
    <name evidence="2" type="ORF">F7R25_12840</name>
    <name evidence="3" type="ORF">WT44_02130</name>
</gene>
<dbReference type="InterPro" id="IPR029476">
    <property type="entry name" value="DNase_NucA_NucB"/>
</dbReference>
<evidence type="ECO:0000313" key="3">
    <source>
        <dbReference type="EMBL" id="KWA67920.1"/>
    </source>
</evidence>
<dbReference type="AlphaFoldDB" id="A0A107U1U5"/>
<dbReference type="Proteomes" id="UP000068603">
    <property type="component" value="Unassembled WGS sequence"/>
</dbReference>
<accession>A0A107U1U5</accession>
<dbReference type="EMBL" id="VZOK01000015">
    <property type="protein sequence ID" value="KAB0638317.1"/>
    <property type="molecule type" value="Genomic_DNA"/>
</dbReference>
<evidence type="ECO:0000313" key="4">
    <source>
        <dbReference type="Proteomes" id="UP000068603"/>
    </source>
</evidence>
<proteinExistence type="predicted"/>
<feature type="domain" description="Deoxyribonuclease NucA/NucB" evidence="1">
    <location>
        <begin position="242"/>
        <end position="337"/>
    </location>
</feature>
<reference evidence="2 5" key="2">
    <citation type="submission" date="2019-09" db="EMBL/GenBank/DDBJ databases">
        <title>Draft genome sequences of 48 bacterial type strains from the CCUG.</title>
        <authorList>
            <person name="Tunovic T."/>
            <person name="Pineiro-Iglesias B."/>
            <person name="Unosson C."/>
            <person name="Inganas E."/>
            <person name="Ohlen M."/>
            <person name="Cardew S."/>
            <person name="Jensie-Markopoulos S."/>
            <person name="Salva-Serra F."/>
            <person name="Jaen-Luchoro D."/>
            <person name="Karlsson R."/>
            <person name="Svensson-Stadler L."/>
            <person name="Chun J."/>
            <person name="Moore E."/>
        </authorList>
    </citation>
    <scope>NUCLEOTIDE SEQUENCE [LARGE SCALE GENOMIC DNA]</scope>
    <source>
        <strain evidence="2 5">CCUG 65686</strain>
    </source>
</reference>
<comment type="caution">
    <text evidence="3">The sequence shown here is derived from an EMBL/GenBank/DDBJ whole genome shotgun (WGS) entry which is preliminary data.</text>
</comment>
<evidence type="ECO:0000259" key="1">
    <source>
        <dbReference type="Pfam" id="PF14040"/>
    </source>
</evidence>
<dbReference type="EMBL" id="LPHB01000007">
    <property type="protein sequence ID" value="KWA67920.1"/>
    <property type="molecule type" value="Genomic_DNA"/>
</dbReference>
<dbReference type="Pfam" id="PF14040">
    <property type="entry name" value="DNase_NucA_NucB"/>
    <property type="match status" value="1"/>
</dbReference>